<dbReference type="EMBL" id="SJPZ01000001">
    <property type="protein sequence ID" value="TWU65281.1"/>
    <property type="molecule type" value="Genomic_DNA"/>
</dbReference>
<sequence length="44" mass="4679">MTTEKICCASTTIPIITVNDLLRDDGGRMINAGRRRPGTDSGDG</sequence>
<evidence type="ECO:0000313" key="1">
    <source>
        <dbReference type="EMBL" id="TWU65281.1"/>
    </source>
</evidence>
<name>A0A5C6FSG5_9PLAN</name>
<comment type="caution">
    <text evidence="1">The sequence shown here is derived from an EMBL/GenBank/DDBJ whole genome shotgun (WGS) entry which is preliminary data.</text>
</comment>
<accession>A0A5C6FSG5</accession>
<protein>
    <submittedName>
        <fullName evidence="1">Uncharacterized protein</fullName>
    </submittedName>
</protein>
<dbReference type="AlphaFoldDB" id="A0A5C6FSG5"/>
<proteinExistence type="predicted"/>
<organism evidence="1 2">
    <name type="scientific">Crateriforma conspicua</name>
    <dbReference type="NCBI Taxonomy" id="2527996"/>
    <lineage>
        <taxon>Bacteria</taxon>
        <taxon>Pseudomonadati</taxon>
        <taxon>Planctomycetota</taxon>
        <taxon>Planctomycetia</taxon>
        <taxon>Planctomycetales</taxon>
        <taxon>Planctomycetaceae</taxon>
        <taxon>Crateriforma</taxon>
    </lineage>
</organism>
<dbReference type="Proteomes" id="UP000316476">
    <property type="component" value="Unassembled WGS sequence"/>
</dbReference>
<evidence type="ECO:0000313" key="2">
    <source>
        <dbReference type="Proteomes" id="UP000316476"/>
    </source>
</evidence>
<reference evidence="1 2" key="1">
    <citation type="submission" date="2019-02" db="EMBL/GenBank/DDBJ databases">
        <title>Deep-cultivation of Planctomycetes and their phenomic and genomic characterization uncovers novel biology.</title>
        <authorList>
            <person name="Wiegand S."/>
            <person name="Jogler M."/>
            <person name="Boedeker C."/>
            <person name="Pinto D."/>
            <person name="Vollmers J."/>
            <person name="Rivas-Marin E."/>
            <person name="Kohn T."/>
            <person name="Peeters S.H."/>
            <person name="Heuer A."/>
            <person name="Rast P."/>
            <person name="Oberbeckmann S."/>
            <person name="Bunk B."/>
            <person name="Jeske O."/>
            <person name="Meyerdierks A."/>
            <person name="Storesund J.E."/>
            <person name="Kallscheuer N."/>
            <person name="Luecker S."/>
            <person name="Lage O.M."/>
            <person name="Pohl T."/>
            <person name="Merkel B.J."/>
            <person name="Hornburger P."/>
            <person name="Mueller R.-W."/>
            <person name="Bruemmer F."/>
            <person name="Labrenz M."/>
            <person name="Spormann A.M."/>
            <person name="Op Den Camp H."/>
            <person name="Overmann J."/>
            <person name="Amann R."/>
            <person name="Jetten M.S.M."/>
            <person name="Mascher T."/>
            <person name="Medema M.H."/>
            <person name="Devos D.P."/>
            <person name="Kaster A.-K."/>
            <person name="Ovreas L."/>
            <person name="Rohde M."/>
            <person name="Galperin M.Y."/>
            <person name="Jogler C."/>
        </authorList>
    </citation>
    <scope>NUCLEOTIDE SEQUENCE [LARGE SCALE GENOMIC DNA]</scope>
    <source>
        <strain evidence="1 2">V7</strain>
    </source>
</reference>
<gene>
    <name evidence="1" type="ORF">V7x_08270</name>
</gene>